<name>A0A9D4VS88_PEA</name>
<keyword evidence="3" id="KW-1185">Reference proteome</keyword>
<feature type="compositionally biased region" description="Basic and acidic residues" evidence="1">
    <location>
        <begin position="191"/>
        <end position="206"/>
    </location>
</feature>
<evidence type="ECO:0000313" key="3">
    <source>
        <dbReference type="Proteomes" id="UP001058974"/>
    </source>
</evidence>
<feature type="region of interest" description="Disordered" evidence="1">
    <location>
        <begin position="237"/>
        <end position="259"/>
    </location>
</feature>
<dbReference type="Gramene" id="Psat07G0425900-T1">
    <property type="protein sequence ID" value="KAI5388502.1"/>
    <property type="gene ID" value="KIW84_074259"/>
</dbReference>
<feature type="region of interest" description="Disordered" evidence="1">
    <location>
        <begin position="166"/>
        <end position="219"/>
    </location>
</feature>
<gene>
    <name evidence="2" type="ORF">KIW84_074259</name>
</gene>
<proteinExistence type="predicted"/>
<feature type="compositionally biased region" description="Polar residues" evidence="1">
    <location>
        <begin position="176"/>
        <end position="190"/>
    </location>
</feature>
<dbReference type="PANTHER" id="PTHR32108">
    <property type="entry name" value="DNA-DIRECTED RNA POLYMERASE SUBUNIT ALPHA"/>
    <property type="match status" value="1"/>
</dbReference>
<reference evidence="2 3" key="1">
    <citation type="journal article" date="2022" name="Nat. Genet.">
        <title>Improved pea reference genome and pan-genome highlight genomic features and evolutionary characteristics.</title>
        <authorList>
            <person name="Yang T."/>
            <person name="Liu R."/>
            <person name="Luo Y."/>
            <person name="Hu S."/>
            <person name="Wang D."/>
            <person name="Wang C."/>
            <person name="Pandey M.K."/>
            <person name="Ge S."/>
            <person name="Xu Q."/>
            <person name="Li N."/>
            <person name="Li G."/>
            <person name="Huang Y."/>
            <person name="Saxena R.K."/>
            <person name="Ji Y."/>
            <person name="Li M."/>
            <person name="Yan X."/>
            <person name="He Y."/>
            <person name="Liu Y."/>
            <person name="Wang X."/>
            <person name="Xiang C."/>
            <person name="Varshney R.K."/>
            <person name="Ding H."/>
            <person name="Gao S."/>
            <person name="Zong X."/>
        </authorList>
    </citation>
    <scope>NUCLEOTIDE SEQUENCE [LARGE SCALE GENOMIC DNA]</scope>
    <source>
        <strain evidence="2 3">cv. Zhongwan 6</strain>
    </source>
</reference>
<protein>
    <submittedName>
        <fullName evidence="2">Uncharacterized protein</fullName>
    </submittedName>
</protein>
<comment type="caution">
    <text evidence="2">The sequence shown here is derived from an EMBL/GenBank/DDBJ whole genome shotgun (WGS) entry which is preliminary data.</text>
</comment>
<dbReference type="EMBL" id="JAMSHJ010000007">
    <property type="protein sequence ID" value="KAI5388502.1"/>
    <property type="molecule type" value="Genomic_DNA"/>
</dbReference>
<dbReference type="Proteomes" id="UP001058974">
    <property type="component" value="Chromosome 7"/>
</dbReference>
<dbReference type="PANTHER" id="PTHR32108:SF9">
    <property type="entry name" value="REVERSE TRANSCRIPTASE RNASE H-LIKE DOMAIN-CONTAINING PROTEIN"/>
    <property type="match status" value="1"/>
</dbReference>
<feature type="compositionally biased region" description="Basic and acidic residues" evidence="1">
    <location>
        <begin position="166"/>
        <end position="175"/>
    </location>
</feature>
<evidence type="ECO:0000256" key="1">
    <source>
        <dbReference type="SAM" id="MobiDB-lite"/>
    </source>
</evidence>
<organism evidence="2 3">
    <name type="scientific">Pisum sativum</name>
    <name type="common">Garden pea</name>
    <name type="synonym">Lathyrus oleraceus</name>
    <dbReference type="NCBI Taxonomy" id="3888"/>
    <lineage>
        <taxon>Eukaryota</taxon>
        <taxon>Viridiplantae</taxon>
        <taxon>Streptophyta</taxon>
        <taxon>Embryophyta</taxon>
        <taxon>Tracheophyta</taxon>
        <taxon>Spermatophyta</taxon>
        <taxon>Magnoliopsida</taxon>
        <taxon>eudicotyledons</taxon>
        <taxon>Gunneridae</taxon>
        <taxon>Pentapetalae</taxon>
        <taxon>rosids</taxon>
        <taxon>fabids</taxon>
        <taxon>Fabales</taxon>
        <taxon>Fabaceae</taxon>
        <taxon>Papilionoideae</taxon>
        <taxon>50 kb inversion clade</taxon>
        <taxon>NPAAA clade</taxon>
        <taxon>Hologalegina</taxon>
        <taxon>IRL clade</taxon>
        <taxon>Fabeae</taxon>
        <taxon>Lathyrus</taxon>
    </lineage>
</organism>
<sequence length="259" mass="29014">MQDMHLSPKAAVTREEAEEFFRIIKKSDYKVVDQLNQTPSKVSMLSLLLNSEAHNNSLLKVLSAAHITKDIKLEQFDDVITCVTIGNFLGFNDDELPIEGKNHNKALHISLKCIDTILSRVLVDTCSSLNVMPKTTLIKLPVEGISMKPNTLIVKAFDGSRRAVIGEDSKQEERNLTASSDTESNQIQITRRSEASEVETRSRSSDSEQNSTSEYQKHLKKKRALEVLTLSNGISEFQKLSTSSEDNTGNLKDQDYQKL</sequence>
<dbReference type="AlphaFoldDB" id="A0A9D4VS88"/>
<feature type="compositionally biased region" description="Polar residues" evidence="1">
    <location>
        <begin position="237"/>
        <end position="251"/>
    </location>
</feature>
<evidence type="ECO:0000313" key="2">
    <source>
        <dbReference type="EMBL" id="KAI5388502.1"/>
    </source>
</evidence>
<accession>A0A9D4VS88</accession>